<evidence type="ECO:0000259" key="2">
    <source>
        <dbReference type="Pfam" id="PF05173"/>
    </source>
</evidence>
<reference evidence="3" key="1">
    <citation type="submission" date="2019-08" db="EMBL/GenBank/DDBJ databases">
        <authorList>
            <person name="Kucharzyk K."/>
            <person name="Murdoch R.W."/>
            <person name="Higgins S."/>
            <person name="Loffler F."/>
        </authorList>
    </citation>
    <scope>NUCLEOTIDE SEQUENCE</scope>
</reference>
<feature type="compositionally biased region" description="Basic and acidic residues" evidence="1">
    <location>
        <begin position="165"/>
        <end position="178"/>
    </location>
</feature>
<dbReference type="EC" id="1.17.1.8" evidence="3"/>
<dbReference type="GO" id="GO:0009089">
    <property type="term" value="P:lysine biosynthetic process via diaminopimelate"/>
    <property type="evidence" value="ECO:0007669"/>
    <property type="project" value="InterPro"/>
</dbReference>
<name>A0A644Z7G4_9ZZZZ</name>
<accession>A0A644Z7G4</accession>
<dbReference type="AlphaFoldDB" id="A0A644Z7G4"/>
<gene>
    <name evidence="3" type="primary">dapB_29</name>
    <name evidence="3" type="ORF">SDC9_82555</name>
</gene>
<dbReference type="Pfam" id="PF05173">
    <property type="entry name" value="DapB_C"/>
    <property type="match status" value="1"/>
</dbReference>
<protein>
    <submittedName>
        <fullName evidence="3">4-hydroxy-tetrahydrodipicolinate reductase</fullName>
        <ecNumber evidence="3">1.17.1.8</ecNumber>
    </submittedName>
</protein>
<evidence type="ECO:0000256" key="1">
    <source>
        <dbReference type="SAM" id="MobiDB-lite"/>
    </source>
</evidence>
<feature type="region of interest" description="Disordered" evidence="1">
    <location>
        <begin position="152"/>
        <end position="178"/>
    </location>
</feature>
<dbReference type="Gene3D" id="3.40.50.720">
    <property type="entry name" value="NAD(P)-binding Rossmann-like Domain"/>
    <property type="match status" value="1"/>
</dbReference>
<keyword evidence="3" id="KW-0560">Oxidoreductase</keyword>
<sequence length="197" mass="21042">MLFIGQDEIIEVNHRAYSKQVFATGAIRAASYLMDKQPGVYDMHNIVTEKSVLSHLYAVEDQAVITISGVPHVPGVQRFVPRPAAGHQSDGPEQRRLGAVDGGQLVVDPDPAGVRGPEAAQCLGDDVVGSVDELLHGTIQRRFRTVVRGCVTATDPSAGSPAEGDPARGRHDGYWSIGDERRGTTMAATAVTMKRTG</sequence>
<evidence type="ECO:0000313" key="3">
    <source>
        <dbReference type="EMBL" id="MPM35961.1"/>
    </source>
</evidence>
<dbReference type="Gene3D" id="3.30.360.10">
    <property type="entry name" value="Dihydrodipicolinate Reductase, domain 2"/>
    <property type="match status" value="1"/>
</dbReference>
<comment type="caution">
    <text evidence="3">The sequence shown here is derived from an EMBL/GenBank/DDBJ whole genome shotgun (WGS) entry which is preliminary data.</text>
</comment>
<dbReference type="EMBL" id="VSSQ01007448">
    <property type="protein sequence ID" value="MPM35961.1"/>
    <property type="molecule type" value="Genomic_DNA"/>
</dbReference>
<organism evidence="3">
    <name type="scientific">bioreactor metagenome</name>
    <dbReference type="NCBI Taxonomy" id="1076179"/>
    <lineage>
        <taxon>unclassified sequences</taxon>
        <taxon>metagenomes</taxon>
        <taxon>ecological metagenomes</taxon>
    </lineage>
</organism>
<feature type="domain" description="Dihydrodipicolinate reductase C-terminal" evidence="2">
    <location>
        <begin position="2"/>
        <end position="46"/>
    </location>
</feature>
<dbReference type="GO" id="GO:0008839">
    <property type="term" value="F:4-hydroxy-tetrahydrodipicolinate reductase"/>
    <property type="evidence" value="ECO:0007669"/>
    <property type="project" value="UniProtKB-EC"/>
</dbReference>
<dbReference type="InterPro" id="IPR022663">
    <property type="entry name" value="DapB_C"/>
</dbReference>
<proteinExistence type="predicted"/>